<reference evidence="3" key="1">
    <citation type="journal article" date="2019" name="Int. J. Syst. Evol. Microbiol.">
        <title>The Global Catalogue of Microorganisms (GCM) 10K type strain sequencing project: providing services to taxonomists for standard genome sequencing and annotation.</title>
        <authorList>
            <consortium name="The Broad Institute Genomics Platform"/>
            <consortium name="The Broad Institute Genome Sequencing Center for Infectious Disease"/>
            <person name="Wu L."/>
            <person name="Ma J."/>
        </authorList>
    </citation>
    <scope>NUCLEOTIDE SEQUENCE [LARGE SCALE GENOMIC DNA]</scope>
    <source>
        <strain evidence="3">JCM 30742</strain>
    </source>
</reference>
<proteinExistence type="predicted"/>
<gene>
    <name evidence="2" type="ORF">GCM10023081_41410</name>
</gene>
<organism evidence="2 3">
    <name type="scientific">Arthrobacter ginkgonis</name>
    <dbReference type="NCBI Taxonomy" id="1630594"/>
    <lineage>
        <taxon>Bacteria</taxon>
        <taxon>Bacillati</taxon>
        <taxon>Actinomycetota</taxon>
        <taxon>Actinomycetes</taxon>
        <taxon>Micrococcales</taxon>
        <taxon>Micrococcaceae</taxon>
        <taxon>Arthrobacter</taxon>
    </lineage>
</organism>
<evidence type="ECO:0000256" key="1">
    <source>
        <dbReference type="SAM" id="MobiDB-lite"/>
    </source>
</evidence>
<feature type="compositionally biased region" description="Basic and acidic residues" evidence="1">
    <location>
        <begin position="314"/>
        <end position="323"/>
    </location>
</feature>
<dbReference type="EMBL" id="BAABEO010000028">
    <property type="protein sequence ID" value="GAA3700408.1"/>
    <property type="molecule type" value="Genomic_DNA"/>
</dbReference>
<dbReference type="InterPro" id="IPR036514">
    <property type="entry name" value="SGNH_hydro_sf"/>
</dbReference>
<sequence>MASSRQRPLPDLPLRRRDALRLLLAAAPPAAALLAADSPATLTALRARSPAAGEPPGQNPAGERPAVGQPAVDKDGPAASSTPATMAGWGSSTMAGMAAELESLAADHGWAYVDGGAGGQTAEQILARLGSRPARMASGQVPARGPVVLSTGTMSSRSPAAFDAWGTLAGIPGHLTKDGGSHLGYTFLRTLPGDAREIPDGTLFIPATERPVRTGINHLNIGKNNLSGRHGGSKDPSRIVAWTGEAHDWLAESGARVLVWGHFPNTGTPRSSPVRKRILRVNAELRERYGHRYLDLHGLVTGDEVWELAGVRPTAEDRREQKLGNKPPGLSKDRAHLSAAGRRAVRLVVERRLADLGWFTAAHPPLRAAALPQWPPLG</sequence>
<protein>
    <recommendedName>
        <fullName evidence="4">SGNH hydrolase-type esterase domain-containing protein</fullName>
    </recommendedName>
</protein>
<dbReference type="SUPFAM" id="SSF52266">
    <property type="entry name" value="SGNH hydrolase"/>
    <property type="match status" value="1"/>
</dbReference>
<evidence type="ECO:0000313" key="3">
    <source>
        <dbReference type="Proteomes" id="UP001500752"/>
    </source>
</evidence>
<feature type="region of interest" description="Disordered" evidence="1">
    <location>
        <begin position="45"/>
        <end position="87"/>
    </location>
</feature>
<feature type="region of interest" description="Disordered" evidence="1">
    <location>
        <begin position="314"/>
        <end position="335"/>
    </location>
</feature>
<comment type="caution">
    <text evidence="2">The sequence shown here is derived from an EMBL/GenBank/DDBJ whole genome shotgun (WGS) entry which is preliminary data.</text>
</comment>
<name>A0ABP7D787_9MICC</name>
<keyword evidence="3" id="KW-1185">Reference proteome</keyword>
<dbReference type="RefSeq" id="WP_345153878.1">
    <property type="nucleotide sequence ID" value="NZ_BAABEO010000028.1"/>
</dbReference>
<dbReference type="Proteomes" id="UP001500752">
    <property type="component" value="Unassembled WGS sequence"/>
</dbReference>
<accession>A0ABP7D787</accession>
<dbReference type="Gene3D" id="3.40.50.1110">
    <property type="entry name" value="SGNH hydrolase"/>
    <property type="match status" value="1"/>
</dbReference>
<evidence type="ECO:0000313" key="2">
    <source>
        <dbReference type="EMBL" id="GAA3700408.1"/>
    </source>
</evidence>
<evidence type="ECO:0008006" key="4">
    <source>
        <dbReference type="Google" id="ProtNLM"/>
    </source>
</evidence>